<gene>
    <name evidence="2" type="ORF">PAPYR_1822</name>
</gene>
<organism evidence="2 3">
    <name type="scientific">Paratrimastix pyriformis</name>
    <dbReference type="NCBI Taxonomy" id="342808"/>
    <lineage>
        <taxon>Eukaryota</taxon>
        <taxon>Metamonada</taxon>
        <taxon>Preaxostyla</taxon>
        <taxon>Paratrimastigidae</taxon>
        <taxon>Paratrimastix</taxon>
    </lineage>
</organism>
<feature type="region of interest" description="Disordered" evidence="1">
    <location>
        <begin position="1"/>
        <end position="125"/>
    </location>
</feature>
<feature type="compositionally biased region" description="Pro residues" evidence="1">
    <location>
        <begin position="1"/>
        <end position="10"/>
    </location>
</feature>
<proteinExistence type="predicted"/>
<reference evidence="2" key="1">
    <citation type="journal article" date="2022" name="bioRxiv">
        <title>Genomics of Preaxostyla Flagellates Illuminates Evolutionary Transitions and the Path Towards Mitochondrial Loss.</title>
        <authorList>
            <person name="Novak L.V.F."/>
            <person name="Treitli S.C."/>
            <person name="Pyrih J."/>
            <person name="Halakuc P."/>
            <person name="Pipaliya S.V."/>
            <person name="Vacek V."/>
            <person name="Brzon O."/>
            <person name="Soukal P."/>
            <person name="Eme L."/>
            <person name="Dacks J.B."/>
            <person name="Karnkowska A."/>
            <person name="Elias M."/>
            <person name="Hampl V."/>
        </authorList>
    </citation>
    <scope>NUCLEOTIDE SEQUENCE</scope>
    <source>
        <strain evidence="2">RCP-MX</strain>
    </source>
</reference>
<accession>A0ABQ8URD2</accession>
<evidence type="ECO:0000313" key="2">
    <source>
        <dbReference type="EMBL" id="KAJ4461695.1"/>
    </source>
</evidence>
<dbReference type="Proteomes" id="UP001141327">
    <property type="component" value="Unassembled WGS sequence"/>
</dbReference>
<sequence length="125" mass="13256">MAADLSPPPRTLWSGSPGRPGTRLSGEGEGDETAEEQQARMATTPAAEWRLQPQQQGRADTEGVPRWGTPHGVDTRAVTVQPRPEGSGGIEQGANISGDGRDASGAEDGDETPLLLRPGWEDDWD</sequence>
<protein>
    <submittedName>
        <fullName evidence="2">Uncharacterized protein</fullName>
    </submittedName>
</protein>
<name>A0ABQ8URD2_9EUKA</name>
<evidence type="ECO:0000313" key="3">
    <source>
        <dbReference type="Proteomes" id="UP001141327"/>
    </source>
</evidence>
<dbReference type="EMBL" id="JAPMOS010000006">
    <property type="protein sequence ID" value="KAJ4461695.1"/>
    <property type="molecule type" value="Genomic_DNA"/>
</dbReference>
<evidence type="ECO:0000256" key="1">
    <source>
        <dbReference type="SAM" id="MobiDB-lite"/>
    </source>
</evidence>
<comment type="caution">
    <text evidence="2">The sequence shown here is derived from an EMBL/GenBank/DDBJ whole genome shotgun (WGS) entry which is preliminary data.</text>
</comment>
<keyword evidence="3" id="KW-1185">Reference proteome</keyword>